<dbReference type="EMBL" id="CABVQT010000018">
    <property type="protein sequence ID" value="VWD53792.1"/>
    <property type="molecule type" value="Genomic_DNA"/>
</dbReference>
<gene>
    <name evidence="1" type="ORF">BCO71171_05673</name>
</gene>
<organism evidence="1 2">
    <name type="scientific">Burkholderia contaminans</name>
    <dbReference type="NCBI Taxonomy" id="488447"/>
    <lineage>
        <taxon>Bacteria</taxon>
        <taxon>Pseudomonadati</taxon>
        <taxon>Pseudomonadota</taxon>
        <taxon>Betaproteobacteria</taxon>
        <taxon>Burkholderiales</taxon>
        <taxon>Burkholderiaceae</taxon>
        <taxon>Burkholderia</taxon>
        <taxon>Burkholderia cepacia complex</taxon>
    </lineage>
</organism>
<dbReference type="Pfam" id="PF13557">
    <property type="entry name" value="Phenol_MetA_deg"/>
    <property type="match status" value="1"/>
</dbReference>
<evidence type="ECO:0000313" key="2">
    <source>
        <dbReference type="Proteomes" id="UP000494182"/>
    </source>
</evidence>
<evidence type="ECO:0000313" key="1">
    <source>
        <dbReference type="EMBL" id="VWD53792.1"/>
    </source>
</evidence>
<proteinExistence type="predicted"/>
<dbReference type="AlphaFoldDB" id="A0A6P3B1E6"/>
<sequence length="121" mass="13312">MVSGPRLEISTTTLLELNSPNHATRYHSGAVAVLDYLIGYAIDRRVQLGVQGTVLKQFTDDTQAGVKVASDGFRGQSVAIGPQLRVMWGPASGVVVKYQHEFAVRNRPRGDKLWVQFSFPL</sequence>
<protein>
    <submittedName>
        <fullName evidence="1">Phenol degradation protein</fullName>
    </submittedName>
</protein>
<name>A0A6P3B1E6_9BURK</name>
<reference evidence="1 2" key="1">
    <citation type="submission" date="2019-09" db="EMBL/GenBank/DDBJ databases">
        <authorList>
            <person name="Depoorter E."/>
        </authorList>
    </citation>
    <scope>NUCLEOTIDE SEQUENCE [LARGE SCALE GENOMIC DNA]</scope>
    <source>
        <strain evidence="1">R-71171</strain>
    </source>
</reference>
<accession>A0A6P3B1E6</accession>
<dbReference type="InterPro" id="IPR025737">
    <property type="entry name" value="FApF"/>
</dbReference>
<dbReference type="Proteomes" id="UP000494182">
    <property type="component" value="Unassembled WGS sequence"/>
</dbReference>